<dbReference type="AlphaFoldDB" id="A0A559LQL3"/>
<feature type="region of interest" description="Disordered" evidence="1">
    <location>
        <begin position="93"/>
        <end position="170"/>
    </location>
</feature>
<dbReference type="EMBL" id="SRMI01000002">
    <property type="protein sequence ID" value="TVY77186.1"/>
    <property type="molecule type" value="Genomic_DNA"/>
</dbReference>
<feature type="compositionally biased region" description="Basic and acidic residues" evidence="1">
    <location>
        <begin position="102"/>
        <end position="138"/>
    </location>
</feature>
<proteinExistence type="predicted"/>
<evidence type="ECO:0000256" key="1">
    <source>
        <dbReference type="SAM" id="MobiDB-lite"/>
    </source>
</evidence>
<dbReference type="Proteomes" id="UP000320707">
    <property type="component" value="Unassembled WGS sequence"/>
</dbReference>
<organism evidence="2 3">
    <name type="scientific">Fusarium oxysporum f. sp. cubense</name>
    <dbReference type="NCBI Taxonomy" id="61366"/>
    <lineage>
        <taxon>Eukaryota</taxon>
        <taxon>Fungi</taxon>
        <taxon>Dikarya</taxon>
        <taxon>Ascomycota</taxon>
        <taxon>Pezizomycotina</taxon>
        <taxon>Sordariomycetes</taxon>
        <taxon>Hypocreomycetidae</taxon>
        <taxon>Hypocreales</taxon>
        <taxon>Nectriaceae</taxon>
        <taxon>Fusarium</taxon>
        <taxon>Fusarium oxysporum species complex</taxon>
    </lineage>
</organism>
<reference evidence="2 3" key="1">
    <citation type="journal article" date="2019" name="Microbiol. Resour. Announc.">
        <title>High-quality draft genome sequence of Fusarium oxysporum f. sp. cubense strain 160527, a causal agent of Panama disease.</title>
        <authorList>
            <person name="Asai S."/>
            <person name="Ayukawa Y."/>
            <person name="Gan P."/>
            <person name="Masuda S."/>
            <person name="Komatsu K."/>
            <person name="Shirasu K."/>
            <person name="Arie T."/>
        </authorList>
    </citation>
    <scope>NUCLEOTIDE SEQUENCE [LARGE SCALE GENOMIC DNA]</scope>
    <source>
        <strain evidence="2 3">160527</strain>
    </source>
</reference>
<gene>
    <name evidence="2" type="ORF">Focb16_v006459</name>
</gene>
<comment type="caution">
    <text evidence="2">The sequence shown here is derived from an EMBL/GenBank/DDBJ whole genome shotgun (WGS) entry which is preliminary data.</text>
</comment>
<name>A0A559LQL3_FUSOC</name>
<evidence type="ECO:0000313" key="2">
    <source>
        <dbReference type="EMBL" id="TVY77186.1"/>
    </source>
</evidence>
<accession>A0A559LQL3</accession>
<protein>
    <submittedName>
        <fullName evidence="2">Uncharacterized protein</fullName>
    </submittedName>
</protein>
<evidence type="ECO:0000313" key="3">
    <source>
        <dbReference type="Proteomes" id="UP000320707"/>
    </source>
</evidence>
<sequence>MRYTQSRSVEGAPNSVNNILAKRESRRVPPILRLRTAKQLTTTPPSCLGISLFPLPGPLYSLFNQPSYHHLCKHTYRIINIHVIGLVTMDASQQNATRSGRRNAERRARKQSIRERSKTSEQKIDARNKTHAPSKDEVYDINPEYDEPKRNTGQNDANEEDTPNFEGQRPPLATFNLLRILPKVEIYARSTLFVRNPRESGPQTDICARIPGNDNNWAARVSCYDSLSDLYNWVRGNSSEESPEIWMYVSNIPHTFINIKDILTVSLNEPVSIVAFANPVNPLPSGWALVSLSPRPLLPGLRESLGEDGAEWLL</sequence>